<evidence type="ECO:0000256" key="5">
    <source>
        <dbReference type="ARBA" id="ARBA00023251"/>
    </source>
</evidence>
<evidence type="ECO:0000256" key="3">
    <source>
        <dbReference type="ARBA" id="ARBA00022729"/>
    </source>
</evidence>
<protein>
    <recommendedName>
        <fullName evidence="2 7">Beta-lactamase</fullName>
        <ecNumber evidence="2 7">3.5.2.6</ecNumber>
    </recommendedName>
</protein>
<dbReference type="Pfam" id="PF00905">
    <property type="entry name" value="Transpeptidase"/>
    <property type="match status" value="1"/>
</dbReference>
<reference evidence="10 11" key="1">
    <citation type="submission" date="2020-07" db="EMBL/GenBank/DDBJ databases">
        <title>Novel species isolated from subtropical streams in China.</title>
        <authorList>
            <person name="Lu H."/>
        </authorList>
    </citation>
    <scope>NUCLEOTIDE SEQUENCE [LARGE SCALE GENOMIC DNA]</scope>
    <source>
        <strain evidence="10 11">FT3S</strain>
    </source>
</reference>
<feature type="chain" id="PRO_5031505597" description="Beta-lactamase" evidence="8">
    <location>
        <begin position="23"/>
        <end position="259"/>
    </location>
</feature>
<dbReference type="GO" id="GO:0046677">
    <property type="term" value="P:response to antibiotic"/>
    <property type="evidence" value="ECO:0007669"/>
    <property type="project" value="UniProtKB-UniRule"/>
</dbReference>
<dbReference type="RefSeq" id="WP_182217323.1">
    <property type="nucleotide sequence ID" value="NZ_JACEZS010000008.1"/>
</dbReference>
<keyword evidence="4 7" id="KW-0378">Hydrolase</keyword>
<keyword evidence="5 7" id="KW-0046">Antibiotic resistance</keyword>
<feature type="active site" description="Acyl-ester intermediate" evidence="6">
    <location>
        <position position="52"/>
    </location>
</feature>
<accession>A0A7W2EH72</accession>
<dbReference type="InterPro" id="IPR002137">
    <property type="entry name" value="Beta-lactam_class-D_AS"/>
</dbReference>
<feature type="domain" description="Penicillin-binding protein transpeptidase" evidence="9">
    <location>
        <begin position="38"/>
        <end position="232"/>
    </location>
</feature>
<evidence type="ECO:0000256" key="2">
    <source>
        <dbReference type="ARBA" id="ARBA00012865"/>
    </source>
</evidence>
<dbReference type="InterPro" id="IPR001460">
    <property type="entry name" value="PCN-bd_Tpept"/>
</dbReference>
<name>A0A7W2EH72_9BURK</name>
<evidence type="ECO:0000259" key="9">
    <source>
        <dbReference type="Pfam" id="PF00905"/>
    </source>
</evidence>
<dbReference type="EC" id="3.5.2.6" evidence="2 7"/>
<dbReference type="Proteomes" id="UP000566711">
    <property type="component" value="Unassembled WGS sequence"/>
</dbReference>
<evidence type="ECO:0000256" key="6">
    <source>
        <dbReference type="PIRSR" id="PIRSR602137-50"/>
    </source>
</evidence>
<dbReference type="GO" id="GO:0008800">
    <property type="term" value="F:beta-lactamase activity"/>
    <property type="evidence" value="ECO:0007669"/>
    <property type="project" value="UniProtKB-UniRule"/>
</dbReference>
<dbReference type="AlphaFoldDB" id="A0A7W2EH72"/>
<feature type="modified residue" description="N6-carboxylysine" evidence="6">
    <location>
        <position position="55"/>
    </location>
</feature>
<dbReference type="EMBL" id="JACEZS010000008">
    <property type="protein sequence ID" value="MBA5605880.1"/>
    <property type="molecule type" value="Genomic_DNA"/>
</dbReference>
<dbReference type="NCBIfam" id="NF000270">
    <property type="entry name" value="bla_class_D_alt"/>
    <property type="match status" value="1"/>
</dbReference>
<keyword evidence="11" id="KW-1185">Reference proteome</keyword>
<evidence type="ECO:0000313" key="10">
    <source>
        <dbReference type="EMBL" id="MBA5605880.1"/>
    </source>
</evidence>
<organism evidence="10 11">
    <name type="scientific">Rugamonas fusca</name>
    <dbReference type="NCBI Taxonomy" id="2758568"/>
    <lineage>
        <taxon>Bacteria</taxon>
        <taxon>Pseudomonadati</taxon>
        <taxon>Pseudomonadota</taxon>
        <taxon>Betaproteobacteria</taxon>
        <taxon>Burkholderiales</taxon>
        <taxon>Oxalobacteraceae</taxon>
        <taxon>Telluria group</taxon>
        <taxon>Rugamonas</taxon>
    </lineage>
</organism>
<keyword evidence="3 8" id="KW-0732">Signal</keyword>
<evidence type="ECO:0000256" key="1">
    <source>
        <dbReference type="ARBA" id="ARBA00007898"/>
    </source>
</evidence>
<evidence type="ECO:0000256" key="8">
    <source>
        <dbReference type="SAM" id="SignalP"/>
    </source>
</evidence>
<feature type="signal peptide" evidence="8">
    <location>
        <begin position="1"/>
        <end position="22"/>
    </location>
</feature>
<dbReference type="Gene3D" id="3.40.710.10">
    <property type="entry name" value="DD-peptidase/beta-lactamase superfamily"/>
    <property type="match status" value="1"/>
</dbReference>
<dbReference type="PROSITE" id="PS00337">
    <property type="entry name" value="BETA_LACTAMASE_D"/>
    <property type="match status" value="1"/>
</dbReference>
<evidence type="ECO:0000256" key="4">
    <source>
        <dbReference type="ARBA" id="ARBA00022801"/>
    </source>
</evidence>
<evidence type="ECO:0000313" key="11">
    <source>
        <dbReference type="Proteomes" id="UP000566711"/>
    </source>
</evidence>
<comment type="catalytic activity">
    <reaction evidence="7">
        <text>a beta-lactam + H2O = a substituted beta-amino acid</text>
        <dbReference type="Rhea" id="RHEA:20401"/>
        <dbReference type="ChEBI" id="CHEBI:15377"/>
        <dbReference type="ChEBI" id="CHEBI:35627"/>
        <dbReference type="ChEBI" id="CHEBI:140347"/>
        <dbReference type="EC" id="3.5.2.6"/>
    </reaction>
</comment>
<dbReference type="GO" id="GO:0017001">
    <property type="term" value="P:antibiotic catabolic process"/>
    <property type="evidence" value="ECO:0007669"/>
    <property type="project" value="InterPro"/>
</dbReference>
<comment type="caution">
    <text evidence="10">The sequence shown here is derived from an EMBL/GenBank/DDBJ whole genome shotgun (WGS) entry which is preliminary data.</text>
</comment>
<sequence>MRLLKVAALAACSWSVICAANAAEICTAIANVERGDVVLERGACQERVTPASTFKLAISLMGYDAGFLQDELHPVLPYRKGYVDWRASWLHPTEPTKWMRDSVVWYSQQITTALGKDRFAAYVRQFQYGNADVTGDAENDGLTMSWIGSSLRISPLEQLAFLRKLVNRQLGVSQHAYDMTAAITHYEIAPDGWDIHGKYGAASGYGWYVGWAAKGARTVTFARLIRKEKTDPQEVPAGVLARDAFIAEFPALMARPTRG</sequence>
<gene>
    <name evidence="10" type="primary">blaOXA</name>
    <name evidence="10" type="ORF">H3H36_10970</name>
</gene>
<proteinExistence type="inferred from homology"/>
<dbReference type="InterPro" id="IPR012338">
    <property type="entry name" value="Beta-lactam/transpept-like"/>
</dbReference>
<dbReference type="SUPFAM" id="SSF56601">
    <property type="entry name" value="beta-lactamase/transpeptidase-like"/>
    <property type="match status" value="1"/>
</dbReference>
<comment type="similarity">
    <text evidence="1 7">Belongs to the class-D beta-lactamase family.</text>
</comment>
<dbReference type="GO" id="GO:0008658">
    <property type="term" value="F:penicillin binding"/>
    <property type="evidence" value="ECO:0007669"/>
    <property type="project" value="InterPro"/>
</dbReference>
<evidence type="ECO:0000256" key="7">
    <source>
        <dbReference type="RuleBase" id="RU361140"/>
    </source>
</evidence>